<dbReference type="InterPro" id="IPR036388">
    <property type="entry name" value="WH-like_DNA-bd_sf"/>
</dbReference>
<accession>A0A087TZF1</accession>
<organism evidence="2 3">
    <name type="scientific">Stegodyphus mimosarum</name>
    <name type="common">African social velvet spider</name>
    <dbReference type="NCBI Taxonomy" id="407821"/>
    <lineage>
        <taxon>Eukaryota</taxon>
        <taxon>Metazoa</taxon>
        <taxon>Ecdysozoa</taxon>
        <taxon>Arthropoda</taxon>
        <taxon>Chelicerata</taxon>
        <taxon>Arachnida</taxon>
        <taxon>Araneae</taxon>
        <taxon>Araneomorphae</taxon>
        <taxon>Entelegynae</taxon>
        <taxon>Eresoidea</taxon>
        <taxon>Eresidae</taxon>
        <taxon>Stegodyphus</taxon>
    </lineage>
</organism>
<dbReference type="AlphaFoldDB" id="A0A087TZF1"/>
<dbReference type="Proteomes" id="UP000054359">
    <property type="component" value="Unassembled WGS sequence"/>
</dbReference>
<evidence type="ECO:0000259" key="1">
    <source>
        <dbReference type="PROSITE" id="PS51507"/>
    </source>
</evidence>
<dbReference type="OrthoDB" id="6437005at2759"/>
<dbReference type="PROSITE" id="PS51507">
    <property type="entry name" value="IRF_2"/>
    <property type="match status" value="1"/>
</dbReference>
<dbReference type="SUPFAM" id="SSF46785">
    <property type="entry name" value="Winged helix' DNA-binding domain"/>
    <property type="match status" value="1"/>
</dbReference>
<dbReference type="Pfam" id="PF00605">
    <property type="entry name" value="IRF"/>
    <property type="match status" value="1"/>
</dbReference>
<dbReference type="InterPro" id="IPR036390">
    <property type="entry name" value="WH_DNA-bd_sf"/>
</dbReference>
<dbReference type="InterPro" id="IPR001346">
    <property type="entry name" value="Interferon_reg_fact_DNA-bd_dom"/>
</dbReference>
<evidence type="ECO:0000313" key="3">
    <source>
        <dbReference type="Proteomes" id="UP000054359"/>
    </source>
</evidence>
<name>A0A087TZF1_STEMI</name>
<protein>
    <recommendedName>
        <fullName evidence="1">IRF tryptophan pentad repeat domain-containing protein</fullName>
    </recommendedName>
</protein>
<dbReference type="GO" id="GO:0000976">
    <property type="term" value="F:transcription cis-regulatory region binding"/>
    <property type="evidence" value="ECO:0007669"/>
    <property type="project" value="InterPro"/>
</dbReference>
<feature type="domain" description="IRF tryptophan pentad repeat" evidence="1">
    <location>
        <begin position="5"/>
        <end position="62"/>
    </location>
</feature>
<proteinExistence type="predicted"/>
<reference evidence="2 3" key="1">
    <citation type="submission" date="2013-11" db="EMBL/GenBank/DDBJ databases">
        <title>Genome sequencing of Stegodyphus mimosarum.</title>
        <authorList>
            <person name="Bechsgaard J."/>
        </authorList>
    </citation>
    <scope>NUCLEOTIDE SEQUENCE [LARGE SCALE GENOMIC DNA]</scope>
</reference>
<sequence>MKKGPKFITDFLIPSLDEEKFGSRLQWVNREKAEFQLKWNHKSASYWSEYDVEVFIEWDKKK</sequence>
<gene>
    <name evidence="2" type="ORF">X975_12989</name>
</gene>
<evidence type="ECO:0000313" key="2">
    <source>
        <dbReference type="EMBL" id="KFM70490.1"/>
    </source>
</evidence>
<dbReference type="Gene3D" id="1.10.10.10">
    <property type="entry name" value="Winged helix-like DNA-binding domain superfamily/Winged helix DNA-binding domain"/>
    <property type="match status" value="1"/>
</dbReference>
<dbReference type="EMBL" id="KK117451">
    <property type="protein sequence ID" value="KFM70490.1"/>
    <property type="molecule type" value="Genomic_DNA"/>
</dbReference>
<keyword evidence="3" id="KW-1185">Reference proteome</keyword>
<feature type="non-terminal residue" evidence="2">
    <location>
        <position position="62"/>
    </location>
</feature>